<gene>
    <name evidence="2" type="ORF">B7463_g10786</name>
</gene>
<feature type="non-terminal residue" evidence="2">
    <location>
        <position position="253"/>
    </location>
</feature>
<proteinExistence type="predicted"/>
<reference evidence="2 3" key="1">
    <citation type="submission" date="2018-05" db="EMBL/GenBank/DDBJ databases">
        <title>Draft genome sequence of Scytalidium lignicola DSM 105466, a ubiquitous saprotrophic fungus.</title>
        <authorList>
            <person name="Buettner E."/>
            <person name="Gebauer A.M."/>
            <person name="Hofrichter M."/>
            <person name="Liers C."/>
            <person name="Kellner H."/>
        </authorList>
    </citation>
    <scope>NUCLEOTIDE SEQUENCE [LARGE SCALE GENOMIC DNA]</scope>
    <source>
        <strain evidence="2 3">DSM 105466</strain>
    </source>
</reference>
<feature type="compositionally biased region" description="Basic and acidic residues" evidence="1">
    <location>
        <begin position="196"/>
        <end position="216"/>
    </location>
</feature>
<dbReference type="Proteomes" id="UP000258309">
    <property type="component" value="Unassembled WGS sequence"/>
</dbReference>
<evidence type="ECO:0000256" key="1">
    <source>
        <dbReference type="SAM" id="MobiDB-lite"/>
    </source>
</evidence>
<feature type="compositionally biased region" description="Polar residues" evidence="1">
    <location>
        <begin position="223"/>
        <end position="241"/>
    </location>
</feature>
<keyword evidence="3" id="KW-1185">Reference proteome</keyword>
<accession>A0A3E2GXT1</accession>
<protein>
    <submittedName>
        <fullName evidence="2">Uncharacterized protein</fullName>
    </submittedName>
</protein>
<sequence>MPLVERGSDLVVEGLDIAVSCLGGPSGVLLPALANCDHKVLAPGALAALATAQNDRERAVSKGRGVPGGESLLKSERKAERGRLLQTGLVNAAQTSSRAAEQSSRAELWPCRARDYARNAPESEPAEALTRFTPVDLRAFALLCLAPQPLITTDLHCPQPATVNCYCKPANYRVTDLPTSLPVLWGKSHVQRHQWLRENQRQPERESHRESMECPRKKPAPSSLASDPQWSATKYSPSSRASGELLCPGSWGN</sequence>
<comment type="caution">
    <text evidence="2">The sequence shown here is derived from an EMBL/GenBank/DDBJ whole genome shotgun (WGS) entry which is preliminary data.</text>
</comment>
<name>A0A3E2GXT1_SCYLI</name>
<evidence type="ECO:0000313" key="2">
    <source>
        <dbReference type="EMBL" id="RFU25563.1"/>
    </source>
</evidence>
<organism evidence="2 3">
    <name type="scientific">Scytalidium lignicola</name>
    <name type="common">Hyphomycete</name>
    <dbReference type="NCBI Taxonomy" id="5539"/>
    <lineage>
        <taxon>Eukaryota</taxon>
        <taxon>Fungi</taxon>
        <taxon>Dikarya</taxon>
        <taxon>Ascomycota</taxon>
        <taxon>Pezizomycotina</taxon>
        <taxon>Leotiomycetes</taxon>
        <taxon>Leotiomycetes incertae sedis</taxon>
        <taxon>Scytalidium</taxon>
    </lineage>
</organism>
<dbReference type="EMBL" id="NCSJ02000324">
    <property type="protein sequence ID" value="RFU25563.1"/>
    <property type="molecule type" value="Genomic_DNA"/>
</dbReference>
<dbReference type="AlphaFoldDB" id="A0A3E2GXT1"/>
<feature type="region of interest" description="Disordered" evidence="1">
    <location>
        <begin position="196"/>
        <end position="253"/>
    </location>
</feature>
<feature type="non-terminal residue" evidence="2">
    <location>
        <position position="1"/>
    </location>
</feature>
<evidence type="ECO:0000313" key="3">
    <source>
        <dbReference type="Proteomes" id="UP000258309"/>
    </source>
</evidence>